<evidence type="ECO:0000313" key="13">
    <source>
        <dbReference type="Proteomes" id="UP000460412"/>
    </source>
</evidence>
<name>A0A7X3MLR2_9FIRM</name>
<evidence type="ECO:0000256" key="3">
    <source>
        <dbReference type="ARBA" id="ARBA00012560"/>
    </source>
</evidence>
<dbReference type="Gene3D" id="3.20.20.80">
    <property type="entry name" value="Glycosidases"/>
    <property type="match status" value="1"/>
</dbReference>
<dbReference type="NCBIfam" id="NF011079">
    <property type="entry name" value="PRK14508.1-2"/>
    <property type="match status" value="1"/>
</dbReference>
<comment type="similarity">
    <text evidence="2 10">Belongs to the disproportionating enzyme family.</text>
</comment>
<evidence type="ECO:0000313" key="12">
    <source>
        <dbReference type="EMBL" id="MXP78652.1"/>
    </source>
</evidence>
<dbReference type="EMBL" id="WUQX01000001">
    <property type="protein sequence ID" value="MXP78652.1"/>
    <property type="molecule type" value="Genomic_DNA"/>
</dbReference>
<dbReference type="InterPro" id="IPR003385">
    <property type="entry name" value="Glyco_hydro_77"/>
</dbReference>
<accession>A0A7X3MLR2</accession>
<proteinExistence type="inferred from homology"/>
<dbReference type="PANTHER" id="PTHR32438">
    <property type="entry name" value="4-ALPHA-GLUCANOTRANSFERASE DPE1, CHLOROPLASTIC/AMYLOPLASTIC"/>
    <property type="match status" value="1"/>
</dbReference>
<dbReference type="NCBIfam" id="NF011080">
    <property type="entry name" value="PRK14508.1-3"/>
    <property type="match status" value="1"/>
</dbReference>
<keyword evidence="13" id="KW-1185">Reference proteome</keyword>
<evidence type="ECO:0000256" key="7">
    <source>
        <dbReference type="ARBA" id="ARBA00023277"/>
    </source>
</evidence>
<evidence type="ECO:0000256" key="6">
    <source>
        <dbReference type="ARBA" id="ARBA00022679"/>
    </source>
</evidence>
<dbReference type="EC" id="2.4.1.25" evidence="3 10"/>
<dbReference type="AlphaFoldDB" id="A0A7X3MLR2"/>
<gene>
    <name evidence="12" type="primary">malQ</name>
    <name evidence="12" type="ORF">GN277_25925</name>
</gene>
<comment type="catalytic activity">
    <reaction evidence="1 10">
        <text>Transfers a segment of a (1-&gt;4)-alpha-D-glucan to a new position in an acceptor, which may be glucose or a (1-&gt;4)-alpha-D-glucan.</text>
        <dbReference type="EC" id="2.4.1.25"/>
    </reaction>
</comment>
<dbReference type="SUPFAM" id="SSF51445">
    <property type="entry name" value="(Trans)glycosidases"/>
    <property type="match status" value="1"/>
</dbReference>
<organism evidence="12 13">
    <name type="scientific">Sporofaciens musculi</name>
    <dbReference type="NCBI Taxonomy" id="2681861"/>
    <lineage>
        <taxon>Bacteria</taxon>
        <taxon>Bacillati</taxon>
        <taxon>Bacillota</taxon>
        <taxon>Clostridia</taxon>
        <taxon>Lachnospirales</taxon>
        <taxon>Lachnospiraceae</taxon>
        <taxon>Sporofaciens</taxon>
    </lineage>
</organism>
<dbReference type="InterPro" id="IPR017853">
    <property type="entry name" value="GH"/>
</dbReference>
<keyword evidence="6 10" id="KW-0808">Transferase</keyword>
<dbReference type="Proteomes" id="UP000460412">
    <property type="component" value="Unassembled WGS sequence"/>
</dbReference>
<reference evidence="12 13" key="1">
    <citation type="submission" date="2019-12" db="EMBL/GenBank/DDBJ databases">
        <title>Sporaefaciens musculi gen. nov., sp. nov., a novel bacterium isolated from the caecum of an obese mouse.</title>
        <authorList>
            <person name="Rasmussen T.S."/>
            <person name="Streidl T."/>
            <person name="Hitch T.C.A."/>
            <person name="Wortmann E."/>
            <person name="Deptula P."/>
            <person name="Hansen M."/>
            <person name="Nielsen D.S."/>
            <person name="Clavel T."/>
            <person name="Vogensen F.K."/>
        </authorList>
    </citation>
    <scope>NUCLEOTIDE SEQUENCE [LARGE SCALE GENOMIC DNA]</scope>
    <source>
        <strain evidence="12 13">WCA-9-b2</strain>
    </source>
</reference>
<evidence type="ECO:0000256" key="8">
    <source>
        <dbReference type="ARBA" id="ARBA00031423"/>
    </source>
</evidence>
<comment type="caution">
    <text evidence="12">The sequence shown here is derived from an EMBL/GenBank/DDBJ whole genome shotgun (WGS) entry which is preliminary data.</text>
</comment>
<dbReference type="RefSeq" id="WP_159755543.1">
    <property type="nucleotide sequence ID" value="NZ_WUQX01000001.1"/>
</dbReference>
<protein>
    <recommendedName>
        <fullName evidence="4 10">4-alpha-glucanotransferase</fullName>
        <ecNumber evidence="3 10">2.4.1.25</ecNumber>
    </recommendedName>
    <alternativeName>
        <fullName evidence="8 10">Amylomaltase</fullName>
    </alternativeName>
    <alternativeName>
        <fullName evidence="9 10">Disproportionating enzyme</fullName>
    </alternativeName>
</protein>
<evidence type="ECO:0000256" key="11">
    <source>
        <dbReference type="SAM" id="Coils"/>
    </source>
</evidence>
<evidence type="ECO:0000256" key="4">
    <source>
        <dbReference type="ARBA" id="ARBA00020295"/>
    </source>
</evidence>
<feature type="coiled-coil region" evidence="11">
    <location>
        <begin position="520"/>
        <end position="554"/>
    </location>
</feature>
<keyword evidence="5 10" id="KW-0328">Glycosyltransferase</keyword>
<sequence length="580" mass="65943">MKNNERLSGILLHPTSLPSPYGIGDLGETAYRFVDFLVKAEQHLWQILPLTHTGYGDSPYQSFSAYAGQPLLISPAHLMELGLVTAADLLNVPSSDPESVDYGSIIPWKQSVFKKAYTHFMDAGPKLLSLHTEFSDFIQEEQAWLDDYALFMACKSANNGVSWLDWEDKYRRPTPEFKQKLCSALKEQIGFYQFLQFIFYKEWLALKDYANSRGVKIIGDIPIFVSMDSADVWANQHLFQLDTKGYPLKVAGVPPDYFSATGQLWGNPLYDWEAHEKEGFSWWISRIQHQLKSLDILRIDHFRGFESYWSIPYGEKTAINGKWVPAPGYELFRAIQKALGDDLPIIAEDLGIITPEVDALRREFRFPGMKVLQFAFDNMGENDYLPYRFTTPDCVCYTGTHDNDTTLGWYRTLSSDCQRRIRRYTRCTDDETRIGRELIAAALGSIAGYVIFPLQDVLGYDSSARMNTPGTASGNWSWRFTEGALRDELAFALREDTILYGRYHMPAQQTDNEPDTNDELLKEHEAEADAENQLADLEADIENTLTDLETVAEDQLTDLETVAENPLAAKNHVQTGGPNR</sequence>
<dbReference type="Pfam" id="PF02446">
    <property type="entry name" value="Glyco_hydro_77"/>
    <property type="match status" value="1"/>
</dbReference>
<evidence type="ECO:0000256" key="10">
    <source>
        <dbReference type="RuleBase" id="RU361207"/>
    </source>
</evidence>
<evidence type="ECO:0000256" key="9">
    <source>
        <dbReference type="ARBA" id="ARBA00031501"/>
    </source>
</evidence>
<dbReference type="NCBIfam" id="TIGR00217">
    <property type="entry name" value="malQ"/>
    <property type="match status" value="1"/>
</dbReference>
<evidence type="ECO:0000256" key="2">
    <source>
        <dbReference type="ARBA" id="ARBA00005684"/>
    </source>
</evidence>
<keyword evidence="7 10" id="KW-0119">Carbohydrate metabolism</keyword>
<dbReference type="GO" id="GO:0004134">
    <property type="term" value="F:4-alpha-glucanotransferase activity"/>
    <property type="evidence" value="ECO:0007669"/>
    <property type="project" value="UniProtKB-EC"/>
</dbReference>
<keyword evidence="11" id="KW-0175">Coiled coil</keyword>
<dbReference type="GO" id="GO:0005975">
    <property type="term" value="P:carbohydrate metabolic process"/>
    <property type="evidence" value="ECO:0007669"/>
    <property type="project" value="InterPro"/>
</dbReference>
<evidence type="ECO:0000256" key="5">
    <source>
        <dbReference type="ARBA" id="ARBA00022676"/>
    </source>
</evidence>
<evidence type="ECO:0000256" key="1">
    <source>
        <dbReference type="ARBA" id="ARBA00000439"/>
    </source>
</evidence>
<dbReference type="PANTHER" id="PTHR32438:SF5">
    <property type="entry name" value="4-ALPHA-GLUCANOTRANSFERASE DPE1, CHLOROPLASTIC_AMYLOPLASTIC"/>
    <property type="match status" value="1"/>
</dbReference>